<dbReference type="PRINTS" id="PR00791">
    <property type="entry name" value="PEPDIPTASEA"/>
</dbReference>
<dbReference type="OrthoDB" id="10029630at2759"/>
<evidence type="ECO:0000256" key="9">
    <source>
        <dbReference type="ARBA" id="ARBA00023157"/>
    </source>
</evidence>
<proteinExistence type="inferred from homology"/>
<dbReference type="SUPFAM" id="SSF55486">
    <property type="entry name" value="Metalloproteases ('zincins'), catalytic domain"/>
    <property type="match status" value="2"/>
</dbReference>
<dbReference type="GO" id="GO:0008237">
    <property type="term" value="F:metallopeptidase activity"/>
    <property type="evidence" value="ECO:0007669"/>
    <property type="project" value="UniProtKB-KW"/>
</dbReference>
<keyword evidence="22" id="KW-0812">Transmembrane</keyword>
<dbReference type="EMBL" id="CVRI01000064">
    <property type="protein sequence ID" value="CRL05281.1"/>
    <property type="molecule type" value="Genomic_DNA"/>
</dbReference>
<feature type="glycosylation site" description="N-linked (GlcNAc...) (complex) asparagine" evidence="14">
    <location>
        <position position="641"/>
    </location>
</feature>
<dbReference type="STRING" id="568069.A0A1J1J340"/>
<evidence type="ECO:0000256" key="21">
    <source>
        <dbReference type="RuleBase" id="RU361144"/>
    </source>
</evidence>
<feature type="disulfide bond" evidence="18">
    <location>
        <begin position="516"/>
        <end position="535"/>
    </location>
</feature>
<evidence type="ECO:0000256" key="14">
    <source>
        <dbReference type="PIRSR" id="PIRSR601548-10"/>
    </source>
</evidence>
<gene>
    <name evidence="23" type="ORF">CLUMA_CG018154</name>
</gene>
<evidence type="ECO:0000256" key="10">
    <source>
        <dbReference type="ARBA" id="ARBA00023180"/>
    </source>
</evidence>
<dbReference type="GO" id="GO:0006508">
    <property type="term" value="P:proteolysis"/>
    <property type="evidence" value="ECO:0007669"/>
    <property type="project" value="UniProtKB-KW"/>
</dbReference>
<evidence type="ECO:0000256" key="8">
    <source>
        <dbReference type="ARBA" id="ARBA00023049"/>
    </source>
</evidence>
<feature type="disulfide bond" evidence="20">
    <location>
        <begin position="1097"/>
        <end position="1115"/>
    </location>
</feature>
<feature type="active site" description="Proton acceptor 2" evidence="15">
    <location>
        <position position="943"/>
    </location>
</feature>
<dbReference type="Proteomes" id="UP000183832">
    <property type="component" value="Unassembled WGS sequence"/>
</dbReference>
<protein>
    <recommendedName>
        <fullName evidence="12 21">Angiotensin-converting enzyme</fullName>
        <ecNumber evidence="21">3.4.-.-</ecNumber>
    </recommendedName>
</protein>
<keyword evidence="5" id="KW-0732">Signal</keyword>
<feature type="disulfide bond" evidence="18 20">
    <location>
        <begin position="330"/>
        <end position="348"/>
    </location>
</feature>
<evidence type="ECO:0000313" key="23">
    <source>
        <dbReference type="EMBL" id="CRL05281.1"/>
    </source>
</evidence>
<accession>A0A1J1J340</accession>
<comment type="catalytic activity">
    <reaction evidence="11">
        <text>Release of a C-terminal dipeptide, oligopeptide-|-Xaa-Yaa, when Xaa is not Pro, and Yaa is neither Asp nor Glu. Thus, conversion of angiotensin I to angiotensin II, with increase in vasoconstrictor activity, but no action on angiotensin II.</text>
        <dbReference type="EC" id="3.4.15.1"/>
    </reaction>
</comment>
<keyword evidence="4 17" id="KW-0479">Metal-binding</keyword>
<feature type="binding site" evidence="17">
    <location>
        <position position="365"/>
    </location>
    <ligand>
        <name>Zn(2+)</name>
        <dbReference type="ChEBI" id="CHEBI:29105"/>
        <label>1</label>
        <note>catalytic</note>
    </ligand>
</feature>
<evidence type="ECO:0000256" key="17">
    <source>
        <dbReference type="PIRSR" id="PIRSR601548-3"/>
    </source>
</evidence>
<feature type="glycosylation site" description="N-linked (GlcNAc...) asparagine; partial" evidence="14">
    <location>
        <position position="707"/>
    </location>
</feature>
<dbReference type="AlphaFoldDB" id="A0A1J1J340"/>
<comment type="cofactor">
    <cofactor evidence="21">
        <name>Zn(2+)</name>
        <dbReference type="ChEBI" id="CHEBI:29105"/>
    </cofactor>
    <text evidence="21">Binds 2 Zn(2+) ions per subunit.</text>
</comment>
<keyword evidence="22" id="KW-0472">Membrane</keyword>
<feature type="active site" description="Proton donor 1" evidence="13">
    <location>
        <position position="491"/>
    </location>
</feature>
<evidence type="ECO:0000256" key="16">
    <source>
        <dbReference type="PIRSR" id="PIRSR601548-2"/>
    </source>
</evidence>
<feature type="disulfide bond" evidence="20">
    <location>
        <begin position="911"/>
        <end position="929"/>
    </location>
</feature>
<dbReference type="CDD" id="cd06461">
    <property type="entry name" value="M2_ACE"/>
    <property type="match status" value="2"/>
</dbReference>
<dbReference type="Pfam" id="PF01401">
    <property type="entry name" value="Peptidase_M2"/>
    <property type="match status" value="2"/>
</dbReference>
<keyword evidence="22" id="KW-1133">Transmembrane helix</keyword>
<dbReference type="GO" id="GO:0005886">
    <property type="term" value="C:plasma membrane"/>
    <property type="evidence" value="ECO:0007669"/>
    <property type="project" value="TreeGrafter"/>
</dbReference>
<dbReference type="GO" id="GO:0046872">
    <property type="term" value="F:metal ion binding"/>
    <property type="evidence" value="ECO:0007669"/>
    <property type="project" value="UniProtKB-KW"/>
</dbReference>
<keyword evidence="9 18" id="KW-1015">Disulfide bond</keyword>
<feature type="binding site" evidence="19">
    <location>
        <position position="942"/>
    </location>
    <ligand>
        <name>Zn(2+)</name>
        <dbReference type="ChEBI" id="CHEBI:29105"/>
        <label>2</label>
        <note>catalytic</note>
    </ligand>
</feature>
<dbReference type="PANTHER" id="PTHR10514">
    <property type="entry name" value="ANGIOTENSIN-CONVERTING ENZYME"/>
    <property type="match status" value="1"/>
</dbReference>
<dbReference type="EC" id="3.4.-.-" evidence="21"/>
<evidence type="ECO:0000256" key="3">
    <source>
        <dbReference type="ARBA" id="ARBA00022670"/>
    </source>
</evidence>
<dbReference type="FunFam" id="1.10.1370.30:FF:000004">
    <property type="entry name" value="Angiotensin-converting enzyme"/>
    <property type="match status" value="2"/>
</dbReference>
<dbReference type="GO" id="GO:0004180">
    <property type="term" value="F:carboxypeptidase activity"/>
    <property type="evidence" value="ECO:0007669"/>
    <property type="project" value="UniProtKB-KW"/>
</dbReference>
<comment type="similarity">
    <text evidence="1 20 21">Belongs to the peptidase M2 family.</text>
</comment>
<feature type="binding site" evidence="19">
    <location>
        <position position="946"/>
    </location>
    <ligand>
        <name>Zn(2+)</name>
        <dbReference type="ChEBI" id="CHEBI:29105"/>
        <label>2</label>
        <note>catalytic</note>
    </ligand>
</feature>
<dbReference type="GO" id="GO:0008241">
    <property type="term" value="F:peptidyl-dipeptidase activity"/>
    <property type="evidence" value="ECO:0007669"/>
    <property type="project" value="UniProtKB-EC"/>
</dbReference>
<evidence type="ECO:0000313" key="24">
    <source>
        <dbReference type="Proteomes" id="UP000183832"/>
    </source>
</evidence>
<keyword evidence="10 14" id="KW-0325">Glycoprotein</keyword>
<evidence type="ECO:0000256" key="4">
    <source>
        <dbReference type="ARBA" id="ARBA00022723"/>
    </source>
</evidence>
<evidence type="ECO:0000256" key="2">
    <source>
        <dbReference type="ARBA" id="ARBA00022645"/>
    </source>
</evidence>
<feature type="transmembrane region" description="Helical" evidence="22">
    <location>
        <begin position="1182"/>
        <end position="1205"/>
    </location>
</feature>
<keyword evidence="7 17" id="KW-0862">Zinc</keyword>
<dbReference type="PANTHER" id="PTHR10514:SF27">
    <property type="entry name" value="ANGIOTENSIN-CONVERTING ENZYME"/>
    <property type="match status" value="1"/>
</dbReference>
<feature type="active site" description="Proton donor 2" evidence="15">
    <location>
        <position position="1072"/>
    </location>
</feature>
<keyword evidence="24" id="KW-1185">Reference proteome</keyword>
<evidence type="ECO:0000256" key="19">
    <source>
        <dbReference type="PIRSR" id="PIRSR601548-8"/>
    </source>
</evidence>
<evidence type="ECO:0000256" key="22">
    <source>
        <dbReference type="SAM" id="Phobius"/>
    </source>
</evidence>
<evidence type="ECO:0000256" key="1">
    <source>
        <dbReference type="ARBA" id="ARBA00008139"/>
    </source>
</evidence>
<evidence type="ECO:0000256" key="12">
    <source>
        <dbReference type="ARBA" id="ARBA00039858"/>
    </source>
</evidence>
<feature type="binding site" evidence="19">
    <location>
        <position position="970"/>
    </location>
    <ligand>
        <name>Zn(2+)</name>
        <dbReference type="ChEBI" id="CHEBI:29105"/>
        <label>2</label>
        <note>catalytic</note>
    </ligand>
</feature>
<keyword evidence="8 21" id="KW-0482">Metalloprotease</keyword>
<evidence type="ECO:0000256" key="18">
    <source>
        <dbReference type="PIRSR" id="PIRSR601548-4"/>
    </source>
</evidence>
<dbReference type="InterPro" id="IPR001548">
    <property type="entry name" value="Peptidase_M2"/>
</dbReference>
<evidence type="ECO:0000256" key="5">
    <source>
        <dbReference type="ARBA" id="ARBA00022729"/>
    </source>
</evidence>
<keyword evidence="6 21" id="KW-0378">Hydrolase</keyword>
<evidence type="ECO:0000256" key="13">
    <source>
        <dbReference type="PIRSR" id="PIRSR601548-1"/>
    </source>
</evidence>
<dbReference type="PROSITE" id="PS52011">
    <property type="entry name" value="PEPTIDASE_M2"/>
    <property type="match status" value="2"/>
</dbReference>
<evidence type="ECO:0000256" key="15">
    <source>
        <dbReference type="PIRSR" id="PIRSR601548-11"/>
    </source>
</evidence>
<reference evidence="23 24" key="1">
    <citation type="submission" date="2015-04" db="EMBL/GenBank/DDBJ databases">
        <authorList>
            <person name="Syromyatnikov M.Y."/>
            <person name="Popov V.N."/>
        </authorList>
    </citation>
    <scope>NUCLEOTIDE SEQUENCE [LARGE SCALE GENOMIC DNA]</scope>
</reference>
<sequence length="1216" mass="140401">MTLSSIKAQTTQDDMINILAEYDKNTSALCNQNTKANWDVQTDVLNEALVEKQNAIILEYSNVRKEWFDRYFKDANIDSYTDPDVKRKLKILKDIGTAALSDADLTNLNSARNRMSTAYNSARICPFGKPNCDTSSEGLTLDPDIELLLSSSENFDEMKWTWEQWHEKSGKLMRDDYKIYIEMMNKAAIANGHDNAGEMWRERYEDDQLIEKVDKLWDEVKPLYNELHTYVRNQLRHLYGDKIDKKNELIPAHLLGNMWAQNWVHLYDRIKPFKNASLVDVTRTMEEKNFNVRKMFEMSDDFYMSMGLPSSAMSYSDKAVIEKPEQTIACHASAWDFCDGEDFRIKMCTKINMEDFVVVHHEMGHIMYFLLYKDQPLIYKTGANPGFHEAVGDTIALSVSTPQHLETVGLLENYADSEGDNINALFHMALQRVAFLPFGLLIDKWRWDVFSGDVPESQWNKHWWDLRERYQMVQAPSTRGEEFFDPGAKYHIPADSQYIAYFVAHILEFSFYRSLCIEAKQYDPLNPSVKPLHKCDFYQNKEAGKKLQDGLSLGFSKHWSEALQELTGESDMSASALMEYFAPLQDFLKKQNDMSQILEDYDEKIQVQCNELVKAHWEVATDSENTTKQEAVSEAVVAYANFTLDFFESSFKGVNPDDYTDEVVKRQLKYATQVGRSILPTDDLENLTRISNGMMTTYNTAKICPHNQADCDLATEGLTLDPEITFVMSNSTDYDELLWVWTEWRNASGKKMRSEYKKYVELVNKAAVLNGKNDNGEMWRESYEDENFTDNVDKMWSEVEPLYNELHTYVKRKLEKIYDKEMDKDSDLIPAHLLGNMWAQSWVNIYERVKPFASGSLIDVTENLQTKFNVLQMFEESNRFYMDLGLENNDMSYNETLGAVIEKPTDRVITCHASAWDFCDGNDFRIKMCTSINQEDFVTVHHEMGHIQYYILYKDQPSILRTGANPGFHEAVGDLIALSVSTPGHLKKIGLLDDYKDSEEDNINALFKMALERVAFLPFGLLIDKWRWDVFKGDVAESDWNKHWWDLREKYQKVKAPNERSEDDFDPGAKFHIPDDTQYIAYFIAHILQFQMHRALCITAGQYDPNDPAKPLHKCDIDGSKEAGEKIREGLKLGLSKHWSVALEAMTGEKEISGEAVMEYFKPLYDFLKSENEITEDKPSQLIPIVVGSVIGAVVIIGALVYGIVRYQRNKQSKVL</sequence>
<feature type="binding site" evidence="16">
    <location>
        <position position="204"/>
    </location>
    <ligand>
        <name>chloride</name>
        <dbReference type="ChEBI" id="CHEBI:17996"/>
        <label>1</label>
    </ligand>
</feature>
<feature type="binding site" evidence="17">
    <location>
        <position position="361"/>
    </location>
    <ligand>
        <name>Zn(2+)</name>
        <dbReference type="ChEBI" id="CHEBI:29105"/>
        <label>1</label>
        <note>catalytic</note>
    </ligand>
</feature>
<keyword evidence="2 21" id="KW-0121">Carboxypeptidase</keyword>
<evidence type="ECO:0000256" key="6">
    <source>
        <dbReference type="ARBA" id="ARBA00022801"/>
    </source>
</evidence>
<evidence type="ECO:0000256" key="20">
    <source>
        <dbReference type="PROSITE-ProRule" id="PRU01355"/>
    </source>
</evidence>
<evidence type="ECO:0000256" key="7">
    <source>
        <dbReference type="ARBA" id="ARBA00022833"/>
    </source>
</evidence>
<evidence type="ECO:0000256" key="11">
    <source>
        <dbReference type="ARBA" id="ARBA00036868"/>
    </source>
</evidence>
<keyword evidence="3 21" id="KW-0645">Protease</keyword>
<feature type="binding site" evidence="17">
    <location>
        <position position="389"/>
    </location>
    <ligand>
        <name>Zn(2+)</name>
        <dbReference type="ChEBI" id="CHEBI:29105"/>
        <label>1</label>
        <note>catalytic</note>
    </ligand>
</feature>
<name>A0A1J1J340_9DIPT</name>
<comment type="caution">
    <text evidence="20">Lacks conserved residue(s) required for the propagation of feature annotation.</text>
</comment>
<organism evidence="23 24">
    <name type="scientific">Clunio marinus</name>
    <dbReference type="NCBI Taxonomy" id="568069"/>
    <lineage>
        <taxon>Eukaryota</taxon>
        <taxon>Metazoa</taxon>
        <taxon>Ecdysozoa</taxon>
        <taxon>Arthropoda</taxon>
        <taxon>Hexapoda</taxon>
        <taxon>Insecta</taxon>
        <taxon>Pterygota</taxon>
        <taxon>Neoptera</taxon>
        <taxon>Endopterygota</taxon>
        <taxon>Diptera</taxon>
        <taxon>Nematocera</taxon>
        <taxon>Chironomoidea</taxon>
        <taxon>Chironomidae</taxon>
        <taxon>Clunio</taxon>
    </lineage>
</organism>
<dbReference type="Gene3D" id="1.10.1370.30">
    <property type="match status" value="2"/>
</dbReference>
<feature type="active site" description="Proton acceptor 1" evidence="13">
    <location>
        <position position="362"/>
    </location>
</feature>